<reference evidence="2" key="2">
    <citation type="submission" date="2020-11" db="EMBL/GenBank/DDBJ databases">
        <authorList>
            <person name="McCartney M.A."/>
            <person name="Auch B."/>
            <person name="Kono T."/>
            <person name="Mallez S."/>
            <person name="Becker A."/>
            <person name="Gohl D.M."/>
            <person name="Silverstein K.A.T."/>
            <person name="Koren S."/>
            <person name="Bechman K.B."/>
            <person name="Herman A."/>
            <person name="Abrahante J.E."/>
            <person name="Garbe J."/>
        </authorList>
    </citation>
    <scope>NUCLEOTIDE SEQUENCE</scope>
    <source>
        <strain evidence="2">Duluth1</strain>
        <tissue evidence="2">Whole animal</tissue>
    </source>
</reference>
<proteinExistence type="predicted"/>
<dbReference type="GO" id="GO:0015074">
    <property type="term" value="P:DNA integration"/>
    <property type="evidence" value="ECO:0007669"/>
    <property type="project" value="InterPro"/>
</dbReference>
<name>A0A9D4KBB0_DREPO</name>
<evidence type="ECO:0000313" key="3">
    <source>
        <dbReference type="Proteomes" id="UP000828390"/>
    </source>
</evidence>
<dbReference type="GO" id="GO:0006310">
    <property type="term" value="P:DNA recombination"/>
    <property type="evidence" value="ECO:0007669"/>
    <property type="project" value="UniProtKB-KW"/>
</dbReference>
<keyword evidence="1" id="KW-0233">DNA recombination</keyword>
<comment type="caution">
    <text evidence="2">The sequence shown here is derived from an EMBL/GenBank/DDBJ whole genome shotgun (WGS) entry which is preliminary data.</text>
</comment>
<keyword evidence="3" id="KW-1185">Reference proteome</keyword>
<dbReference type="InterPro" id="IPR013762">
    <property type="entry name" value="Integrase-like_cat_sf"/>
</dbReference>
<dbReference type="Proteomes" id="UP000828390">
    <property type="component" value="Unassembled WGS sequence"/>
</dbReference>
<dbReference type="EMBL" id="JAIWYP010000004">
    <property type="protein sequence ID" value="KAH3836403.1"/>
    <property type="molecule type" value="Genomic_DNA"/>
</dbReference>
<dbReference type="InterPro" id="IPR011010">
    <property type="entry name" value="DNA_brk_join_enz"/>
</dbReference>
<accession>A0A9D4KBB0</accession>
<organism evidence="2 3">
    <name type="scientific">Dreissena polymorpha</name>
    <name type="common">Zebra mussel</name>
    <name type="synonym">Mytilus polymorpha</name>
    <dbReference type="NCBI Taxonomy" id="45954"/>
    <lineage>
        <taxon>Eukaryota</taxon>
        <taxon>Metazoa</taxon>
        <taxon>Spiralia</taxon>
        <taxon>Lophotrochozoa</taxon>
        <taxon>Mollusca</taxon>
        <taxon>Bivalvia</taxon>
        <taxon>Autobranchia</taxon>
        <taxon>Heteroconchia</taxon>
        <taxon>Euheterodonta</taxon>
        <taxon>Imparidentia</taxon>
        <taxon>Neoheterodontei</taxon>
        <taxon>Myida</taxon>
        <taxon>Dreissenoidea</taxon>
        <taxon>Dreissenidae</taxon>
        <taxon>Dreissena</taxon>
    </lineage>
</organism>
<gene>
    <name evidence="2" type="ORF">DPMN_109773</name>
</gene>
<protein>
    <submittedName>
        <fullName evidence="2">Uncharacterized protein</fullName>
    </submittedName>
</protein>
<dbReference type="AlphaFoldDB" id="A0A9D4KBB0"/>
<sequence>MAFLAGSIKDIRGILVALIAFKNASRKGEFVNLRMKHVHRSVEFDNNQMSIKLEDHKTAPSGKYAYFHMPRDVYNMLLGYCKLVRQGKEDEDSAGDQPVFGTGYEDACHSAINKWLKGAWKNSGMEYKYPDFKMTLTNNRKRMPGLARGADTTKANAMAQYMKHNKATADKHYPVHHQLGHSQPMYQWLEKVQMKKASSTRSATAPNQGRTAASPMSRRYPFFRLTPHLPRCYPPPLSRSYPLCHQGATCGPPWAVMPHLPPPRSYPPSRSYPWPSLGPHMPTLTYKHGQPWRPVCAITWAN</sequence>
<reference evidence="2" key="1">
    <citation type="journal article" date="2019" name="bioRxiv">
        <title>The Genome of the Zebra Mussel, Dreissena polymorpha: A Resource for Invasive Species Research.</title>
        <authorList>
            <person name="McCartney M.A."/>
            <person name="Auch B."/>
            <person name="Kono T."/>
            <person name="Mallez S."/>
            <person name="Zhang Y."/>
            <person name="Obille A."/>
            <person name="Becker A."/>
            <person name="Abrahante J.E."/>
            <person name="Garbe J."/>
            <person name="Badalamenti J.P."/>
            <person name="Herman A."/>
            <person name="Mangelson H."/>
            <person name="Liachko I."/>
            <person name="Sullivan S."/>
            <person name="Sone E.D."/>
            <person name="Koren S."/>
            <person name="Silverstein K.A.T."/>
            <person name="Beckman K.B."/>
            <person name="Gohl D.M."/>
        </authorList>
    </citation>
    <scope>NUCLEOTIDE SEQUENCE</scope>
    <source>
        <strain evidence="2">Duluth1</strain>
        <tissue evidence="2">Whole animal</tissue>
    </source>
</reference>
<dbReference type="Gene3D" id="1.10.443.10">
    <property type="entry name" value="Intergrase catalytic core"/>
    <property type="match status" value="1"/>
</dbReference>
<evidence type="ECO:0000313" key="2">
    <source>
        <dbReference type="EMBL" id="KAH3836403.1"/>
    </source>
</evidence>
<dbReference type="GO" id="GO:0003677">
    <property type="term" value="F:DNA binding"/>
    <property type="evidence" value="ECO:0007669"/>
    <property type="project" value="InterPro"/>
</dbReference>
<dbReference type="SUPFAM" id="SSF56349">
    <property type="entry name" value="DNA breaking-rejoining enzymes"/>
    <property type="match status" value="1"/>
</dbReference>
<evidence type="ECO:0000256" key="1">
    <source>
        <dbReference type="ARBA" id="ARBA00023172"/>
    </source>
</evidence>